<dbReference type="Pfam" id="PF22435">
    <property type="entry name" value="MRM3-like_sub_bind"/>
    <property type="match status" value="1"/>
</dbReference>
<sequence length="261" mass="29460">MITSTANQQVKLLVQLNKKRKLRDERGVFVVEGPKMFWEAPKERIEKAYFSETFFEKHKEMLTKQIQAEGLEYEIIQDHIFKAASDTQTPQGVLCIVRQQASDLSELLKREKPLLLLLENLQDPGNLGTILRTAEGAGVTGVILSKGCVDLYNPKTIRSTMGSVYRVPTLYTENLCETVELLKAHGIRSYAAHLKGVNFYDQENYRDGTAFLIGNEGNGLTDELTEQADTLIRIPMEGKLESLNAGVASAILMYEAYRQRR</sequence>
<accession>A0A923L9F2</accession>
<evidence type="ECO:0000256" key="3">
    <source>
        <dbReference type="ARBA" id="ARBA00022679"/>
    </source>
</evidence>
<dbReference type="AlphaFoldDB" id="A0A923L9F2"/>
<name>A0A923L9F2_9FIRM</name>
<dbReference type="CDD" id="cd18095">
    <property type="entry name" value="SpoU-like_rRNA-MTase"/>
    <property type="match status" value="1"/>
</dbReference>
<evidence type="ECO:0000313" key="5">
    <source>
        <dbReference type="EMBL" id="MBC5658386.1"/>
    </source>
</evidence>
<dbReference type="SUPFAM" id="SSF75217">
    <property type="entry name" value="alpha/beta knot"/>
    <property type="match status" value="1"/>
</dbReference>
<dbReference type="InterPro" id="IPR013123">
    <property type="entry name" value="SpoU_subst-bd"/>
</dbReference>
<dbReference type="Gene3D" id="3.40.1280.10">
    <property type="match status" value="1"/>
</dbReference>
<dbReference type="PANTHER" id="PTHR43191:SF2">
    <property type="entry name" value="RRNA METHYLTRANSFERASE 3, MITOCHONDRIAL"/>
    <property type="match status" value="1"/>
</dbReference>
<protein>
    <submittedName>
        <fullName evidence="5">RNA methyltransferase</fullName>
    </submittedName>
</protein>
<dbReference type="GO" id="GO:0003723">
    <property type="term" value="F:RNA binding"/>
    <property type="evidence" value="ECO:0007669"/>
    <property type="project" value="InterPro"/>
</dbReference>
<dbReference type="GO" id="GO:0032259">
    <property type="term" value="P:methylation"/>
    <property type="evidence" value="ECO:0007669"/>
    <property type="project" value="UniProtKB-KW"/>
</dbReference>
<dbReference type="SUPFAM" id="SSF55315">
    <property type="entry name" value="L30e-like"/>
    <property type="match status" value="1"/>
</dbReference>
<dbReference type="GO" id="GO:0008173">
    <property type="term" value="F:RNA methyltransferase activity"/>
    <property type="evidence" value="ECO:0007669"/>
    <property type="project" value="InterPro"/>
</dbReference>
<evidence type="ECO:0000256" key="2">
    <source>
        <dbReference type="ARBA" id="ARBA00022603"/>
    </source>
</evidence>
<keyword evidence="6" id="KW-1185">Reference proteome</keyword>
<dbReference type="EMBL" id="JACOOR010000001">
    <property type="protein sequence ID" value="MBC5658386.1"/>
    <property type="molecule type" value="Genomic_DNA"/>
</dbReference>
<dbReference type="InterPro" id="IPR051259">
    <property type="entry name" value="rRNA_Methyltransferase"/>
</dbReference>
<dbReference type="Pfam" id="PF00588">
    <property type="entry name" value="SpoU_methylase"/>
    <property type="match status" value="1"/>
</dbReference>
<feature type="domain" description="RNA 2-O ribose methyltransferase substrate binding" evidence="4">
    <location>
        <begin position="30"/>
        <end position="103"/>
    </location>
</feature>
<dbReference type="GO" id="GO:0006396">
    <property type="term" value="P:RNA processing"/>
    <property type="evidence" value="ECO:0007669"/>
    <property type="project" value="InterPro"/>
</dbReference>
<dbReference type="GO" id="GO:0005737">
    <property type="term" value="C:cytoplasm"/>
    <property type="evidence" value="ECO:0007669"/>
    <property type="project" value="UniProtKB-ARBA"/>
</dbReference>
<dbReference type="InterPro" id="IPR029064">
    <property type="entry name" value="Ribosomal_eL30-like_sf"/>
</dbReference>
<evidence type="ECO:0000313" key="6">
    <source>
        <dbReference type="Proteomes" id="UP000649345"/>
    </source>
</evidence>
<keyword evidence="3" id="KW-0808">Transferase</keyword>
<dbReference type="Proteomes" id="UP000649345">
    <property type="component" value="Unassembled WGS sequence"/>
</dbReference>
<dbReference type="Gene3D" id="3.30.1330.30">
    <property type="match status" value="1"/>
</dbReference>
<dbReference type="RefSeq" id="WP_186872883.1">
    <property type="nucleotide sequence ID" value="NZ_JACOOR010000001.1"/>
</dbReference>
<keyword evidence="2 5" id="KW-0489">Methyltransferase</keyword>
<organism evidence="5 6">
    <name type="scientific">Anaerosacchariphilus hominis</name>
    <dbReference type="NCBI Taxonomy" id="2763017"/>
    <lineage>
        <taxon>Bacteria</taxon>
        <taxon>Bacillati</taxon>
        <taxon>Bacillota</taxon>
        <taxon>Clostridia</taxon>
        <taxon>Lachnospirales</taxon>
        <taxon>Lachnospiraceae</taxon>
        <taxon>Anaerosacchariphilus</taxon>
    </lineage>
</organism>
<comment type="caution">
    <text evidence="5">The sequence shown here is derived from an EMBL/GenBank/DDBJ whole genome shotgun (WGS) entry which is preliminary data.</text>
</comment>
<gene>
    <name evidence="5" type="ORF">H8S44_01120</name>
</gene>
<dbReference type="InterPro" id="IPR029026">
    <property type="entry name" value="tRNA_m1G_MTases_N"/>
</dbReference>
<comment type="similarity">
    <text evidence="1">Belongs to the class IV-like SAM-binding methyltransferase superfamily. RNA methyltransferase TrmH family.</text>
</comment>
<reference evidence="5" key="1">
    <citation type="submission" date="2020-08" db="EMBL/GenBank/DDBJ databases">
        <title>Genome public.</title>
        <authorList>
            <person name="Liu C."/>
            <person name="Sun Q."/>
        </authorList>
    </citation>
    <scope>NUCLEOTIDE SEQUENCE</scope>
    <source>
        <strain evidence="5">NSJ-68</strain>
    </source>
</reference>
<dbReference type="InterPro" id="IPR001537">
    <property type="entry name" value="SpoU_MeTrfase"/>
</dbReference>
<dbReference type="SMART" id="SM00967">
    <property type="entry name" value="SpoU_sub_bind"/>
    <property type="match status" value="1"/>
</dbReference>
<dbReference type="InterPro" id="IPR053888">
    <property type="entry name" value="MRM3-like_sub_bind"/>
</dbReference>
<dbReference type="PANTHER" id="PTHR43191">
    <property type="entry name" value="RRNA METHYLTRANSFERASE 3"/>
    <property type="match status" value="1"/>
</dbReference>
<dbReference type="InterPro" id="IPR029028">
    <property type="entry name" value="Alpha/beta_knot_MTases"/>
</dbReference>
<evidence type="ECO:0000259" key="4">
    <source>
        <dbReference type="SMART" id="SM00967"/>
    </source>
</evidence>
<evidence type="ECO:0000256" key="1">
    <source>
        <dbReference type="ARBA" id="ARBA00007228"/>
    </source>
</evidence>
<proteinExistence type="inferred from homology"/>